<name>A0AAV6KLB8_9ERIC</name>
<dbReference type="Proteomes" id="UP000823749">
    <property type="component" value="Chromosome 4"/>
</dbReference>
<keyword evidence="3" id="KW-1185">Reference proteome</keyword>
<gene>
    <name evidence="2" type="ORF">RHGRI_011160</name>
</gene>
<organism evidence="2 3">
    <name type="scientific">Rhododendron griersonianum</name>
    <dbReference type="NCBI Taxonomy" id="479676"/>
    <lineage>
        <taxon>Eukaryota</taxon>
        <taxon>Viridiplantae</taxon>
        <taxon>Streptophyta</taxon>
        <taxon>Embryophyta</taxon>
        <taxon>Tracheophyta</taxon>
        <taxon>Spermatophyta</taxon>
        <taxon>Magnoliopsida</taxon>
        <taxon>eudicotyledons</taxon>
        <taxon>Gunneridae</taxon>
        <taxon>Pentapetalae</taxon>
        <taxon>asterids</taxon>
        <taxon>Ericales</taxon>
        <taxon>Ericaceae</taxon>
        <taxon>Ericoideae</taxon>
        <taxon>Rhodoreae</taxon>
        <taxon>Rhododendron</taxon>
    </lineage>
</organism>
<evidence type="ECO:0000256" key="1">
    <source>
        <dbReference type="SAM" id="MobiDB-lite"/>
    </source>
</evidence>
<accession>A0AAV6KLB8</accession>
<evidence type="ECO:0000313" key="2">
    <source>
        <dbReference type="EMBL" id="KAG5553202.1"/>
    </source>
</evidence>
<protein>
    <submittedName>
        <fullName evidence="2">Uncharacterized protein</fullName>
    </submittedName>
</protein>
<dbReference type="AlphaFoldDB" id="A0AAV6KLB8"/>
<evidence type="ECO:0000313" key="3">
    <source>
        <dbReference type="Proteomes" id="UP000823749"/>
    </source>
</evidence>
<sequence length="372" mass="41063">MNLQTDRGVYKPGDPVVVTIEIRNNSPSSSGLGMNNGATTSSSSSGNSDAAESSLLIERLAFEIKGIEKLYTQWFTTQKSSPDSKQRRGRFSLSKVSVALRFDSNSIRYLIGLVSFAWSADTSCEYVFMDCSATSLVSNQIINCGATKTYLVRTVLPSIIPPSYRGATLRYLYYIRCMLSGQSLVLENGHSHEESSTDFAELEAQVPLQILVTQSTNGLPIEEGRSDGIVPASTVLLDIYWKEMDGDSDWIGGTLTLFNEEGSKGDALRFKVITTRLLLICCRQAFSFPFPWTGQCLFPLPVSPCSGLFVLSSLHTPKNVDWTRFEHPLLIEGRDKCEWVLPITVHAPPVGTPGIHTCSEKPVTLEPLWLRT</sequence>
<dbReference type="EMBL" id="JACTNZ010000004">
    <property type="protein sequence ID" value="KAG5553202.1"/>
    <property type="molecule type" value="Genomic_DNA"/>
</dbReference>
<feature type="region of interest" description="Disordered" evidence="1">
    <location>
        <begin position="27"/>
        <end position="47"/>
    </location>
</feature>
<reference evidence="2" key="1">
    <citation type="submission" date="2020-08" db="EMBL/GenBank/DDBJ databases">
        <title>Plant Genome Project.</title>
        <authorList>
            <person name="Zhang R.-G."/>
        </authorList>
    </citation>
    <scope>NUCLEOTIDE SEQUENCE</scope>
    <source>
        <strain evidence="2">WSP0</strain>
        <tissue evidence="2">Leaf</tissue>
    </source>
</reference>
<dbReference type="PANTHER" id="PTHR12507">
    <property type="entry name" value="REDUCED GROWTH PHENOTYPE 1 RGP1, YEAST -RELATED"/>
    <property type="match status" value="1"/>
</dbReference>
<dbReference type="InterPro" id="IPR014848">
    <property type="entry name" value="Rgp1"/>
</dbReference>
<feature type="compositionally biased region" description="Low complexity" evidence="1">
    <location>
        <begin position="35"/>
        <end position="47"/>
    </location>
</feature>
<proteinExistence type="predicted"/>
<comment type="caution">
    <text evidence="2">The sequence shown here is derived from an EMBL/GenBank/DDBJ whole genome shotgun (WGS) entry which is preliminary data.</text>
</comment>